<name>A0A6N7KQJ7_9ACTN</name>
<organism evidence="1 2">
    <name type="scientific">Streptomyces kaniharaensis</name>
    <dbReference type="NCBI Taxonomy" id="212423"/>
    <lineage>
        <taxon>Bacteria</taxon>
        <taxon>Bacillati</taxon>
        <taxon>Actinomycetota</taxon>
        <taxon>Actinomycetes</taxon>
        <taxon>Kitasatosporales</taxon>
        <taxon>Streptomycetaceae</taxon>
        <taxon>Streptomyces</taxon>
    </lineage>
</organism>
<evidence type="ECO:0000313" key="1">
    <source>
        <dbReference type="EMBL" id="MQS12839.1"/>
    </source>
</evidence>
<protein>
    <recommendedName>
        <fullName evidence="3">DUF3224 domain-containing protein</fullName>
    </recommendedName>
</protein>
<comment type="caution">
    <text evidence="1">The sequence shown here is derived from an EMBL/GenBank/DDBJ whole genome shotgun (WGS) entry which is preliminary data.</text>
</comment>
<keyword evidence="2" id="KW-1185">Reference proteome</keyword>
<reference evidence="1 2" key="1">
    <citation type="submission" date="2019-09" db="EMBL/GenBank/DDBJ databases">
        <title>Genome Sequences of Streptomyces kaniharaensis ATCC 21070.</title>
        <authorList>
            <person name="Zhu W."/>
            <person name="De Crecy-Lagard V."/>
            <person name="Richards N.G."/>
        </authorList>
    </citation>
    <scope>NUCLEOTIDE SEQUENCE [LARGE SCALE GENOMIC DNA]</scope>
    <source>
        <strain evidence="1 2">SF-557</strain>
    </source>
</reference>
<dbReference type="Proteomes" id="UP000450000">
    <property type="component" value="Unassembled WGS sequence"/>
</dbReference>
<dbReference type="AlphaFoldDB" id="A0A6N7KQJ7"/>
<dbReference type="OrthoDB" id="119145at2"/>
<dbReference type="RefSeq" id="WP_153461104.1">
    <property type="nucleotide sequence ID" value="NZ_WBOF01000001.1"/>
</dbReference>
<evidence type="ECO:0008006" key="3">
    <source>
        <dbReference type="Google" id="ProtNLM"/>
    </source>
</evidence>
<sequence>MLGELIGDTQSQDTGRRVLAAGDGHVTVEVSFQGTGSYYGTQVNGFGTYEAEMRADGTLYGEGQGVDMTADGQTVTWHGSGVGHMTENGGTSFRGALFFSTTSPQLERLNGTVGIFEFDTDAGGKSTGKLYEWK</sequence>
<proteinExistence type="predicted"/>
<dbReference type="EMBL" id="WBOF01000001">
    <property type="protein sequence ID" value="MQS12839.1"/>
    <property type="molecule type" value="Genomic_DNA"/>
</dbReference>
<evidence type="ECO:0000313" key="2">
    <source>
        <dbReference type="Proteomes" id="UP000450000"/>
    </source>
</evidence>
<accession>A0A6N7KQJ7</accession>
<gene>
    <name evidence="1" type="ORF">F7Q99_11175</name>
</gene>